<keyword evidence="8" id="KW-1185">Reference proteome</keyword>
<proteinExistence type="predicted"/>
<keyword evidence="4" id="KW-0564">Palmitate</keyword>
<dbReference type="Proteomes" id="UP000250006">
    <property type="component" value="Unassembled WGS sequence"/>
</dbReference>
<evidence type="ECO:0000313" key="8">
    <source>
        <dbReference type="Proteomes" id="UP000250006"/>
    </source>
</evidence>
<dbReference type="Pfam" id="PF01547">
    <property type="entry name" value="SBP_bac_1"/>
    <property type="match status" value="1"/>
</dbReference>
<dbReference type="PANTHER" id="PTHR43649">
    <property type="entry name" value="ARABINOSE-BINDING PROTEIN-RELATED"/>
    <property type="match status" value="1"/>
</dbReference>
<dbReference type="PANTHER" id="PTHR43649:SF33">
    <property type="entry name" value="POLYGALACTURONAN_RHAMNOGALACTURONAN-BINDING PROTEIN YTCQ"/>
    <property type="match status" value="1"/>
</dbReference>
<keyword evidence="5" id="KW-0449">Lipoprotein</keyword>
<evidence type="ECO:0000256" key="5">
    <source>
        <dbReference type="ARBA" id="ARBA00023288"/>
    </source>
</evidence>
<dbReference type="InterPro" id="IPR050490">
    <property type="entry name" value="Bact_solute-bd_prot1"/>
</dbReference>
<reference evidence="7 8" key="1">
    <citation type="submission" date="2018-06" db="EMBL/GenBank/DDBJ databases">
        <authorList>
            <consortium name="Pathogen Informatics"/>
            <person name="Doyle S."/>
        </authorList>
    </citation>
    <scope>NUCLEOTIDE SEQUENCE [LARGE SCALE GENOMIC DNA]</scope>
    <source>
        <strain evidence="7 8">NCTC11535</strain>
    </source>
</reference>
<gene>
    <name evidence="7" type="ORF">NCTC11535_01238</name>
</gene>
<name>A0ABY1VN94_9ACTO</name>
<dbReference type="Gene3D" id="3.40.190.10">
    <property type="entry name" value="Periplasmic binding protein-like II"/>
    <property type="match status" value="3"/>
</dbReference>
<comment type="caution">
    <text evidence="7">The sequence shown here is derived from an EMBL/GenBank/DDBJ whole genome shotgun (WGS) entry which is preliminary data.</text>
</comment>
<evidence type="ECO:0000313" key="7">
    <source>
        <dbReference type="EMBL" id="SPT53569.1"/>
    </source>
</evidence>
<feature type="chain" id="PRO_5045070258" evidence="6">
    <location>
        <begin position="27"/>
        <end position="455"/>
    </location>
</feature>
<keyword evidence="1" id="KW-1003">Cell membrane</keyword>
<dbReference type="EMBL" id="UAPQ01000007">
    <property type="protein sequence ID" value="SPT53569.1"/>
    <property type="molecule type" value="Genomic_DNA"/>
</dbReference>
<sequence length="455" mass="47770">MKTKLSVTRRQVIAGGAATASVATLAACGGSKDAKPTAGASNAMSGAPAAGGEVVKLRYWHRLPDAEGMTKVADIVAKWNKENPKIQVEATKFDGKPDESYAKIAQAVKAGDAPDLAQVNLGHVASQYIAGNLEDVAKEVKEGGYAEHFAAGLMSQCMLGDVVVGLPQDSGPLVYVYDKAAFDALGITVPTTWDELKTAATTAKAQGKYIMTWQGDEAGNMLPGLAAAAGATWFSVENGDSWKVAIDSPETAKVSTVLQGLIDEGLCLLLSDGRWGKEWGTKLIDGTIIGTVAAGWEPAFMLGDLKKEETQWQVAKLPKFGDKDMTGPDGGSAVCVIKGCKHKAEAVKFLDWFNTQVADLVSQGLVVATTTGKPTTPDAMKKLWGGQDVYGFLAEANATMNPNFPFSPTWASTSDKMKEIGGKVTTGESKVAEVFTAGQTEAVDSLKKAGLKVAE</sequence>
<dbReference type="InterPro" id="IPR006311">
    <property type="entry name" value="TAT_signal"/>
</dbReference>
<keyword evidence="3" id="KW-0472">Membrane</keyword>
<keyword evidence="2 6" id="KW-0732">Signal</keyword>
<dbReference type="RefSeq" id="WP_111836526.1">
    <property type="nucleotide sequence ID" value="NZ_UAPQ01000007.1"/>
</dbReference>
<evidence type="ECO:0000256" key="4">
    <source>
        <dbReference type="ARBA" id="ARBA00023139"/>
    </source>
</evidence>
<dbReference type="PROSITE" id="PS51318">
    <property type="entry name" value="TAT"/>
    <property type="match status" value="1"/>
</dbReference>
<accession>A0ABY1VN94</accession>
<evidence type="ECO:0000256" key="6">
    <source>
        <dbReference type="SAM" id="SignalP"/>
    </source>
</evidence>
<protein>
    <submittedName>
        <fullName evidence="7">Maltose ABC transporter periplasmic protein</fullName>
    </submittedName>
</protein>
<evidence type="ECO:0000256" key="1">
    <source>
        <dbReference type="ARBA" id="ARBA00022475"/>
    </source>
</evidence>
<dbReference type="SUPFAM" id="SSF53850">
    <property type="entry name" value="Periplasmic binding protein-like II"/>
    <property type="match status" value="1"/>
</dbReference>
<evidence type="ECO:0000256" key="2">
    <source>
        <dbReference type="ARBA" id="ARBA00022729"/>
    </source>
</evidence>
<evidence type="ECO:0000256" key="3">
    <source>
        <dbReference type="ARBA" id="ARBA00023136"/>
    </source>
</evidence>
<feature type="signal peptide" evidence="6">
    <location>
        <begin position="1"/>
        <end position="26"/>
    </location>
</feature>
<organism evidence="7 8">
    <name type="scientific">Actinomyces bovis</name>
    <dbReference type="NCBI Taxonomy" id="1658"/>
    <lineage>
        <taxon>Bacteria</taxon>
        <taxon>Bacillati</taxon>
        <taxon>Actinomycetota</taxon>
        <taxon>Actinomycetes</taxon>
        <taxon>Actinomycetales</taxon>
        <taxon>Actinomycetaceae</taxon>
        <taxon>Actinomyces</taxon>
    </lineage>
</organism>
<dbReference type="InterPro" id="IPR006059">
    <property type="entry name" value="SBP"/>
</dbReference>
<dbReference type="PROSITE" id="PS51257">
    <property type="entry name" value="PROKAR_LIPOPROTEIN"/>
    <property type="match status" value="1"/>
</dbReference>